<evidence type="ECO:0000256" key="2">
    <source>
        <dbReference type="PIRSR" id="PIRSR000105-1"/>
    </source>
</evidence>
<dbReference type="PANTHER" id="PTHR48075:SF5">
    <property type="entry name" value="3-HYDROXYBUTYRYL-COA DEHYDROGENASE"/>
    <property type="match status" value="1"/>
</dbReference>
<evidence type="ECO:0000313" key="6">
    <source>
        <dbReference type="Proteomes" id="UP000566813"/>
    </source>
</evidence>
<dbReference type="InterPro" id="IPR022694">
    <property type="entry name" value="3-OHacyl-CoA_DH"/>
</dbReference>
<dbReference type="SUPFAM" id="SSF51735">
    <property type="entry name" value="NAD(P)-binding Rossmann-fold domains"/>
    <property type="match status" value="1"/>
</dbReference>
<feature type="domain" description="3-hydroxyacyl-CoA dehydrogenase NAD binding" evidence="4">
    <location>
        <begin position="6"/>
        <end position="177"/>
    </location>
</feature>
<feature type="site" description="Important for catalytic activity" evidence="2">
    <location>
        <position position="133"/>
    </location>
</feature>
<dbReference type="RefSeq" id="WP_185663960.1">
    <property type="nucleotide sequence ID" value="NZ_JACLAW010000006.1"/>
</dbReference>
<dbReference type="Pfam" id="PF00725">
    <property type="entry name" value="3HCDH"/>
    <property type="match status" value="1"/>
</dbReference>
<evidence type="ECO:0000313" key="5">
    <source>
        <dbReference type="EMBL" id="MBC2665697.1"/>
    </source>
</evidence>
<dbReference type="InterPro" id="IPR006108">
    <property type="entry name" value="3HC_DH_C"/>
</dbReference>
<dbReference type="GO" id="GO:0006635">
    <property type="term" value="P:fatty acid beta-oxidation"/>
    <property type="evidence" value="ECO:0007669"/>
    <property type="project" value="TreeGrafter"/>
</dbReference>
<dbReference type="Proteomes" id="UP000566813">
    <property type="component" value="Unassembled WGS sequence"/>
</dbReference>
<dbReference type="GO" id="GO:0008691">
    <property type="term" value="F:3-hydroxybutyryl-CoA dehydrogenase activity"/>
    <property type="evidence" value="ECO:0007669"/>
    <property type="project" value="TreeGrafter"/>
</dbReference>
<dbReference type="Gene3D" id="1.10.1040.10">
    <property type="entry name" value="N-(1-d-carboxylethyl)-l-norvaline Dehydrogenase, domain 2"/>
    <property type="match status" value="1"/>
</dbReference>
<dbReference type="PANTHER" id="PTHR48075">
    <property type="entry name" value="3-HYDROXYACYL-COA DEHYDROGENASE FAMILY PROTEIN"/>
    <property type="match status" value="1"/>
</dbReference>
<evidence type="ECO:0000259" key="3">
    <source>
        <dbReference type="Pfam" id="PF00725"/>
    </source>
</evidence>
<evidence type="ECO:0000256" key="1">
    <source>
        <dbReference type="ARBA" id="ARBA00023002"/>
    </source>
</evidence>
<dbReference type="InterPro" id="IPR008927">
    <property type="entry name" value="6-PGluconate_DH-like_C_sf"/>
</dbReference>
<gene>
    <name evidence="5" type="ORF">H7F51_09185</name>
</gene>
<dbReference type="AlphaFoldDB" id="A0A7X1KLK8"/>
<dbReference type="PIRSF" id="PIRSF000105">
    <property type="entry name" value="HCDH"/>
    <property type="match status" value="1"/>
</dbReference>
<dbReference type="GO" id="GO:0070403">
    <property type="term" value="F:NAD+ binding"/>
    <property type="evidence" value="ECO:0007669"/>
    <property type="project" value="InterPro"/>
</dbReference>
<sequence>MTRQSIAVLGGGLMGAGIAQVFAAAGHPVSVYEPFAEVRATVVERVREGLSQVGDHPGAADLVMATDDLAEAVAAAAFVTEAVPEKLELKRAIFARLVEHARPDAILASNSSVMPIGSIATGLPTAHRIVGTHWWNPAVLIPLVEVIQGAETSDETVAITMDLLASVGKKPAHVKKDVAGFVANRLQHALWREAIAMVADGICDARTVDDCVKNSFGLRLAVLGPLENADLVGLDLTRDIHRTIIPELNRDSGPNPLLDTLIEDGRLGFKSGAGFQVWSEADQAALRARLVNHLVAARKGGRA</sequence>
<keyword evidence="6" id="KW-1185">Reference proteome</keyword>
<comment type="caution">
    <text evidence="5">The sequence shown here is derived from an EMBL/GenBank/DDBJ whole genome shotgun (WGS) entry which is preliminary data.</text>
</comment>
<protein>
    <submittedName>
        <fullName evidence="5">3-hydroxyacyl-CoA dehydrogenase family protein</fullName>
    </submittedName>
</protein>
<name>A0A7X1KLK8_9SPHN</name>
<dbReference type="Gene3D" id="3.40.50.720">
    <property type="entry name" value="NAD(P)-binding Rossmann-like Domain"/>
    <property type="match status" value="1"/>
</dbReference>
<reference evidence="5 6" key="1">
    <citation type="submission" date="2020-08" db="EMBL/GenBank/DDBJ databases">
        <title>The genome sequence of type strain Novosphingobium flavum NBRC 111647.</title>
        <authorList>
            <person name="Liu Y."/>
        </authorList>
    </citation>
    <scope>NUCLEOTIDE SEQUENCE [LARGE SCALE GENOMIC DNA]</scope>
    <source>
        <strain evidence="5 6">NBRC 111647</strain>
    </source>
</reference>
<dbReference type="InterPro" id="IPR036291">
    <property type="entry name" value="NAD(P)-bd_dom_sf"/>
</dbReference>
<keyword evidence="1" id="KW-0560">Oxidoreductase</keyword>
<evidence type="ECO:0000259" key="4">
    <source>
        <dbReference type="Pfam" id="PF02737"/>
    </source>
</evidence>
<dbReference type="Pfam" id="PF02737">
    <property type="entry name" value="3HCDH_N"/>
    <property type="match status" value="1"/>
</dbReference>
<dbReference type="InterPro" id="IPR013328">
    <property type="entry name" value="6PGD_dom2"/>
</dbReference>
<dbReference type="InterPro" id="IPR006176">
    <property type="entry name" value="3-OHacyl-CoA_DH_NAD-bd"/>
</dbReference>
<feature type="domain" description="3-hydroxyacyl-CoA dehydrogenase C-terminal" evidence="3">
    <location>
        <begin position="180"/>
        <end position="276"/>
    </location>
</feature>
<accession>A0A7X1KLK8</accession>
<proteinExistence type="predicted"/>
<dbReference type="SUPFAM" id="SSF48179">
    <property type="entry name" value="6-phosphogluconate dehydrogenase C-terminal domain-like"/>
    <property type="match status" value="1"/>
</dbReference>
<dbReference type="EMBL" id="JACLAW010000006">
    <property type="protein sequence ID" value="MBC2665697.1"/>
    <property type="molecule type" value="Genomic_DNA"/>
</dbReference>
<organism evidence="5 6">
    <name type="scientific">Novosphingobium flavum</name>
    <dbReference type="NCBI Taxonomy" id="1778672"/>
    <lineage>
        <taxon>Bacteria</taxon>
        <taxon>Pseudomonadati</taxon>
        <taxon>Pseudomonadota</taxon>
        <taxon>Alphaproteobacteria</taxon>
        <taxon>Sphingomonadales</taxon>
        <taxon>Sphingomonadaceae</taxon>
        <taxon>Novosphingobium</taxon>
    </lineage>
</organism>